<keyword evidence="3" id="KW-1185">Reference proteome</keyword>
<dbReference type="EMBL" id="MPPL01000001">
    <property type="protein sequence ID" value="OKS84897.1"/>
    <property type="molecule type" value="Genomic_DNA"/>
</dbReference>
<accession>A0A1Q5ZT25</accession>
<reference evidence="2 3" key="1">
    <citation type="submission" date="2016-11" db="EMBL/GenBank/DDBJ databases">
        <title>Whole Genome Sequencing of Mucilaginibacter polytrichastri RG4-7(T) isolated from the moss sample.</title>
        <authorList>
            <person name="Li Y."/>
        </authorList>
    </citation>
    <scope>NUCLEOTIDE SEQUENCE [LARGE SCALE GENOMIC DNA]</scope>
    <source>
        <strain evidence="2 3">RG4-7</strain>
    </source>
</reference>
<comment type="caution">
    <text evidence="2">The sequence shown here is derived from an EMBL/GenBank/DDBJ whole genome shotgun (WGS) entry which is preliminary data.</text>
</comment>
<dbReference type="AlphaFoldDB" id="A0A1Q5ZT25"/>
<organism evidence="2 3">
    <name type="scientific">Mucilaginibacter polytrichastri</name>
    <dbReference type="NCBI Taxonomy" id="1302689"/>
    <lineage>
        <taxon>Bacteria</taxon>
        <taxon>Pseudomonadati</taxon>
        <taxon>Bacteroidota</taxon>
        <taxon>Sphingobacteriia</taxon>
        <taxon>Sphingobacteriales</taxon>
        <taxon>Sphingobacteriaceae</taxon>
        <taxon>Mucilaginibacter</taxon>
    </lineage>
</organism>
<evidence type="ECO:0000256" key="1">
    <source>
        <dbReference type="SAM" id="MobiDB-lite"/>
    </source>
</evidence>
<dbReference type="STRING" id="1302689.RG47T_0334"/>
<proteinExistence type="predicted"/>
<evidence type="ECO:0000313" key="2">
    <source>
        <dbReference type="EMBL" id="OKS84897.1"/>
    </source>
</evidence>
<feature type="region of interest" description="Disordered" evidence="1">
    <location>
        <begin position="32"/>
        <end position="52"/>
    </location>
</feature>
<evidence type="ECO:0000313" key="3">
    <source>
        <dbReference type="Proteomes" id="UP000186720"/>
    </source>
</evidence>
<sequence length="52" mass="6200">MKLVEKWASDEFRSVNGQIEWMLHKALKEAGRLKKEEDQDTGIERKENKLKK</sequence>
<protein>
    <recommendedName>
        <fullName evidence="4">Arc-like DNA binding domain-containing protein</fullName>
    </recommendedName>
</protein>
<gene>
    <name evidence="2" type="ORF">RG47T_0334</name>
</gene>
<dbReference type="Proteomes" id="UP000186720">
    <property type="component" value="Unassembled WGS sequence"/>
</dbReference>
<evidence type="ECO:0008006" key="4">
    <source>
        <dbReference type="Google" id="ProtNLM"/>
    </source>
</evidence>
<name>A0A1Q5ZT25_9SPHI</name>